<reference evidence="8 9" key="1">
    <citation type="submission" date="2014-08" db="EMBL/GenBank/DDBJ databases">
        <authorList>
            <person name="Moulin Lionel"/>
        </authorList>
    </citation>
    <scope>NUCLEOTIDE SEQUENCE [LARGE SCALE GENOMIC DNA]</scope>
</reference>
<evidence type="ECO:0000256" key="4">
    <source>
        <dbReference type="ARBA" id="ARBA00023004"/>
    </source>
</evidence>
<keyword evidence="4" id="KW-0408">Iron</keyword>
<feature type="transmembrane region" description="Helical" evidence="6">
    <location>
        <begin position="6"/>
        <end position="22"/>
    </location>
</feature>
<evidence type="ECO:0000259" key="7">
    <source>
        <dbReference type="PROSITE" id="PS51379"/>
    </source>
</evidence>
<evidence type="ECO:0000256" key="1">
    <source>
        <dbReference type="ARBA" id="ARBA00022485"/>
    </source>
</evidence>
<feature type="domain" description="4Fe-4S ferredoxin-type" evidence="7">
    <location>
        <begin position="310"/>
        <end position="341"/>
    </location>
</feature>
<dbReference type="GO" id="GO:0046872">
    <property type="term" value="F:metal ion binding"/>
    <property type="evidence" value="ECO:0007669"/>
    <property type="project" value="UniProtKB-KW"/>
</dbReference>
<dbReference type="GO" id="GO:0005886">
    <property type="term" value="C:plasma membrane"/>
    <property type="evidence" value="ECO:0007669"/>
    <property type="project" value="TreeGrafter"/>
</dbReference>
<dbReference type="InterPro" id="IPR051460">
    <property type="entry name" value="HdrC_iron-sulfur_subunit"/>
</dbReference>
<dbReference type="EMBL" id="CCNB01000012">
    <property type="protein sequence ID" value="CDX36277.1"/>
    <property type="molecule type" value="Genomic_DNA"/>
</dbReference>
<proteinExistence type="predicted"/>
<name>A0A090GKZ2_MESPL</name>
<dbReference type="PROSITE" id="PS51379">
    <property type="entry name" value="4FE4S_FER_2"/>
    <property type="match status" value="2"/>
</dbReference>
<dbReference type="Pfam" id="PF13183">
    <property type="entry name" value="Fer4_8"/>
    <property type="match status" value="1"/>
</dbReference>
<dbReference type="InterPro" id="IPR009051">
    <property type="entry name" value="Helical_ferredxn"/>
</dbReference>
<sequence length="654" mass="71189">MSETPILWIVTLAAAALTLWRSRRYIAALAQAPGASRFDQPWRRLEGVAIAVGLHRKMLRKPLSGILHALIFVSFFVLFTVTIEAFGSRLFPGFSLTPIGGDSWIALLQDLFAVLMLLGLGLAVYQRYALKPARFRGSSGSDAAIIYVLILLIVSSLLIEAGARIVGGADGSWRPVGSLVADLLRALDLAAHPTERIAYWIHIGAILAFLVYIPGSKHRHMFLAAPNIYFRNLEPAGTAPAVPSERENPGVTSLGQFDWKQQLDLLSCTECGRCQAVCPAYASGLPLSPKMLITDMRDALANDASGPLVGGIIAEETLWACTTCRACMEACPVEIEHLPKIIDMRRHLVDEGHVSPMLQDALTNLTRLGNSMGKPSKMRARWTKELGFPVKDARSEPVDVLWFVGDYASYDPRVQDVTRKVAELFTAAGVDFGILFDAERNSGNDVRRAGEEGLFETLAQSNIDAIRECSFNRIVTTDPHSLNALKNDYRHFGAEFEVLHYTALLAELIAAGKLDITAAGGALVTYHDPCYLGRYNGGFDAPRDLIKAAGYTLHDMPRCRENSFCCGAGGGRIWQGDDGVKERPSENRIREALSLGVDMFVVACPKDKVMYTAATDALGVAGQLKVVDVAELISLREAPAAETDDRVEGCAING</sequence>
<dbReference type="InterPro" id="IPR036197">
    <property type="entry name" value="NarG-like_sf"/>
</dbReference>
<keyword evidence="2" id="KW-0479">Metal-binding</keyword>
<dbReference type="GO" id="GO:0016491">
    <property type="term" value="F:oxidoreductase activity"/>
    <property type="evidence" value="ECO:0007669"/>
    <property type="project" value="UniProtKB-KW"/>
</dbReference>
<dbReference type="InterPro" id="IPR017900">
    <property type="entry name" value="4Fe4S_Fe_S_CS"/>
</dbReference>
<dbReference type="PROSITE" id="PS00198">
    <property type="entry name" value="4FE4S_FER_1"/>
    <property type="match status" value="2"/>
</dbReference>
<dbReference type="InterPro" id="IPR017896">
    <property type="entry name" value="4Fe4S_Fe-S-bd"/>
</dbReference>
<dbReference type="InterPro" id="IPR004017">
    <property type="entry name" value="Cys_rich_dom"/>
</dbReference>
<evidence type="ECO:0000256" key="5">
    <source>
        <dbReference type="ARBA" id="ARBA00023014"/>
    </source>
</evidence>
<keyword evidence="6" id="KW-1133">Transmembrane helix</keyword>
<feature type="transmembrane region" description="Helical" evidence="6">
    <location>
        <begin position="145"/>
        <end position="166"/>
    </location>
</feature>
<dbReference type="SUPFAM" id="SSF103501">
    <property type="entry name" value="Respiratory nitrate reductase 1 gamma chain"/>
    <property type="match status" value="1"/>
</dbReference>
<dbReference type="AlphaFoldDB" id="A0A090GKZ2"/>
<dbReference type="PANTHER" id="PTHR43255:SF1">
    <property type="entry name" value="IRON-SULFUR-BINDING OXIDOREDUCTASE FADF-RELATED"/>
    <property type="match status" value="1"/>
</dbReference>
<dbReference type="PANTHER" id="PTHR43255">
    <property type="entry name" value="IRON-SULFUR-BINDING OXIDOREDUCTASE FADF-RELATED-RELATED"/>
    <property type="match status" value="1"/>
</dbReference>
<dbReference type="Proteomes" id="UP000046373">
    <property type="component" value="Unassembled WGS sequence"/>
</dbReference>
<gene>
    <name evidence="8" type="ORF">MPLDJ20_20495</name>
</gene>
<organism evidence="8 9">
    <name type="scientific">Mesorhizobium plurifarium</name>
    <dbReference type="NCBI Taxonomy" id="69974"/>
    <lineage>
        <taxon>Bacteria</taxon>
        <taxon>Pseudomonadati</taxon>
        <taxon>Pseudomonadota</taxon>
        <taxon>Alphaproteobacteria</taxon>
        <taxon>Hyphomicrobiales</taxon>
        <taxon>Phyllobacteriaceae</taxon>
        <taxon>Mesorhizobium</taxon>
    </lineage>
</organism>
<accession>A0A090GKZ2</accession>
<feature type="transmembrane region" description="Helical" evidence="6">
    <location>
        <begin position="197"/>
        <end position="213"/>
    </location>
</feature>
<protein>
    <recommendedName>
        <fullName evidence="7">4Fe-4S ferredoxin-type domain-containing protein</fullName>
    </recommendedName>
</protein>
<evidence type="ECO:0000256" key="2">
    <source>
        <dbReference type="ARBA" id="ARBA00022723"/>
    </source>
</evidence>
<evidence type="ECO:0000313" key="8">
    <source>
        <dbReference type="EMBL" id="CDX36277.1"/>
    </source>
</evidence>
<dbReference type="Pfam" id="PF02754">
    <property type="entry name" value="CCG"/>
    <property type="match status" value="2"/>
</dbReference>
<evidence type="ECO:0000256" key="3">
    <source>
        <dbReference type="ARBA" id="ARBA00023002"/>
    </source>
</evidence>
<dbReference type="GO" id="GO:0051539">
    <property type="term" value="F:4 iron, 4 sulfur cluster binding"/>
    <property type="evidence" value="ECO:0007669"/>
    <property type="project" value="UniProtKB-KW"/>
</dbReference>
<keyword evidence="6" id="KW-0472">Membrane</keyword>
<dbReference type="SUPFAM" id="SSF46548">
    <property type="entry name" value="alpha-helical ferredoxin"/>
    <property type="match status" value="1"/>
</dbReference>
<feature type="transmembrane region" description="Helical" evidence="6">
    <location>
        <begin position="103"/>
        <end position="125"/>
    </location>
</feature>
<dbReference type="Gene3D" id="1.20.950.20">
    <property type="entry name" value="Transmembrane di-heme cytochromes, Chain C"/>
    <property type="match status" value="1"/>
</dbReference>
<dbReference type="Gene3D" id="1.10.1060.10">
    <property type="entry name" value="Alpha-helical ferredoxin"/>
    <property type="match status" value="1"/>
</dbReference>
<dbReference type="GeneID" id="31890652"/>
<keyword evidence="5" id="KW-0411">Iron-sulfur</keyword>
<evidence type="ECO:0000256" key="6">
    <source>
        <dbReference type="SAM" id="Phobius"/>
    </source>
</evidence>
<feature type="transmembrane region" description="Helical" evidence="6">
    <location>
        <begin position="65"/>
        <end position="83"/>
    </location>
</feature>
<evidence type="ECO:0000313" key="9">
    <source>
        <dbReference type="Proteomes" id="UP000046373"/>
    </source>
</evidence>
<keyword evidence="3" id="KW-0560">Oxidoreductase</keyword>
<feature type="domain" description="4Fe-4S ferredoxin-type" evidence="7">
    <location>
        <begin position="259"/>
        <end position="290"/>
    </location>
</feature>
<keyword evidence="6" id="KW-0812">Transmembrane</keyword>
<keyword evidence="1" id="KW-0004">4Fe-4S</keyword>